<gene>
    <name evidence="1" type="ORF">CEXT_582961</name>
</gene>
<protein>
    <submittedName>
        <fullName evidence="1">Uncharacterized protein</fullName>
    </submittedName>
</protein>
<evidence type="ECO:0000313" key="1">
    <source>
        <dbReference type="EMBL" id="GIY14905.1"/>
    </source>
</evidence>
<organism evidence="1 2">
    <name type="scientific">Caerostris extrusa</name>
    <name type="common">Bark spider</name>
    <name type="synonym">Caerostris bankana</name>
    <dbReference type="NCBI Taxonomy" id="172846"/>
    <lineage>
        <taxon>Eukaryota</taxon>
        <taxon>Metazoa</taxon>
        <taxon>Ecdysozoa</taxon>
        <taxon>Arthropoda</taxon>
        <taxon>Chelicerata</taxon>
        <taxon>Arachnida</taxon>
        <taxon>Araneae</taxon>
        <taxon>Araneomorphae</taxon>
        <taxon>Entelegynae</taxon>
        <taxon>Araneoidea</taxon>
        <taxon>Araneidae</taxon>
        <taxon>Caerostris</taxon>
    </lineage>
</organism>
<name>A0AAV4R062_CAEEX</name>
<proteinExistence type="predicted"/>
<evidence type="ECO:0000313" key="2">
    <source>
        <dbReference type="Proteomes" id="UP001054945"/>
    </source>
</evidence>
<sequence>MTVERLIKHHIVAFPSEGSIGNLTCNIIKYSYSYGLSYGYSYGYHKTDLISLSNRSPDEAFQPQINYTTHRKLNKQKTLLGLGLSFLLPLKTSRVPLPIAPPRANCGGGSSSGEVGGGQNNRFRGTFLFNSSIVEAFWPQINCITDNKAEQTENSFGLGLSFFIASSKQAAFHLTHRTPEGVDLLSNCGWRTEQSFSRKHPNVQAFWPQINCITDRKAEQTENSFWVWVVFLYCLSKNKPRSFLPSHPLRRIGGGPSFGGGGRITEQSFSMVNIEIYSFEVMRR</sequence>
<dbReference type="EMBL" id="BPLR01007162">
    <property type="protein sequence ID" value="GIY14905.1"/>
    <property type="molecule type" value="Genomic_DNA"/>
</dbReference>
<comment type="caution">
    <text evidence="1">The sequence shown here is derived from an EMBL/GenBank/DDBJ whole genome shotgun (WGS) entry which is preliminary data.</text>
</comment>
<dbReference type="Proteomes" id="UP001054945">
    <property type="component" value="Unassembled WGS sequence"/>
</dbReference>
<reference evidence="1 2" key="1">
    <citation type="submission" date="2021-06" db="EMBL/GenBank/DDBJ databases">
        <title>Caerostris extrusa draft genome.</title>
        <authorList>
            <person name="Kono N."/>
            <person name="Arakawa K."/>
        </authorList>
    </citation>
    <scope>NUCLEOTIDE SEQUENCE [LARGE SCALE GENOMIC DNA]</scope>
</reference>
<keyword evidence="2" id="KW-1185">Reference proteome</keyword>
<accession>A0AAV4R062</accession>
<dbReference type="AlphaFoldDB" id="A0AAV4R062"/>